<dbReference type="EMBL" id="LS974618">
    <property type="protein sequence ID" value="CAG7892780.1"/>
    <property type="molecule type" value="Genomic_DNA"/>
</dbReference>
<gene>
    <name evidence="10" type="ORF">BRAPAZ1V2_A02P17320.2</name>
</gene>
<proteinExistence type="inferred from homology"/>
<dbReference type="PANTHER" id="PTHR21443:SF0">
    <property type="entry name" value="CONSERVED OLIGOMERIC GOLGI COMPLEX SUBUNIT 7"/>
    <property type="match status" value="1"/>
</dbReference>
<evidence type="ECO:0000256" key="6">
    <source>
        <dbReference type="ARBA" id="ARBA00023034"/>
    </source>
</evidence>
<evidence type="ECO:0000256" key="9">
    <source>
        <dbReference type="SAM" id="MobiDB-lite"/>
    </source>
</evidence>
<comment type="similarity">
    <text evidence="2">Belongs to the COG7 family.</text>
</comment>
<evidence type="ECO:0000256" key="7">
    <source>
        <dbReference type="ARBA" id="ARBA00023136"/>
    </source>
</evidence>
<sequence>MGVLGASFASRLNLATGDAVPETKTLAKGVMDLLSGDLPKGINIQTKHLEALIDLHNVTGSFARNVQHLFAESELRVLIDTLKAVYSPFESFKQKYGKMERAILSSEIAVVDLRGAVTRGVGAQGIELSETVRRMEESIPQVVVLLEAAVERCIGFTGGSEADELILALDDIMLQYISMLQETLKSLRAVFGVDGTGDGVSSEKRESSRKMDLSSNEEWIQMSDGGAPSRYVKLTKEQAPVDEVNPGELNQPIQVPQLAVYKCNECGQTLPENFEAPSDEPWTTGIFGCTEDMDSFWQGFFCPSVLFGRVYETLSEEETSWKRACVCHSIVVEGGLTAASLLLCIPGIDPHTTFLFWEGLFFVWWMCGIYTGDVRQTLQRKYHLQNSPCDPCMVHCFLHFCAVCQAHREMKNRLSDNFVMPMTVVNPPPVQEMSSSNDGHHHESVPVRKAFRVEFFARYERIKNIAISKKMIGRDAASIPNVDLPSTTAGSRVSASLPYRRKGLVNARQGDVFYGEDDVADLMFREDEVEQDSVMRAYRSDEAMRSIQDTRRRERRRSFFCFECFDFLMLVFSRNRN</sequence>
<dbReference type="PANTHER" id="PTHR21443">
    <property type="entry name" value="CONSERVED OLIGOMERIC GOLGI COMPLEX COMPONENT 7"/>
    <property type="match status" value="1"/>
</dbReference>
<comment type="subcellular location">
    <subcellularLocation>
        <location evidence="1">Golgi apparatus membrane</location>
        <topology evidence="1">Peripheral membrane protein</topology>
    </subcellularLocation>
</comment>
<organism evidence="10 11">
    <name type="scientific">Brassica campestris</name>
    <name type="common">Field mustard</name>
    <dbReference type="NCBI Taxonomy" id="3711"/>
    <lineage>
        <taxon>Eukaryota</taxon>
        <taxon>Viridiplantae</taxon>
        <taxon>Streptophyta</taxon>
        <taxon>Embryophyta</taxon>
        <taxon>Tracheophyta</taxon>
        <taxon>Spermatophyta</taxon>
        <taxon>Magnoliopsida</taxon>
        <taxon>eudicotyledons</taxon>
        <taxon>Gunneridae</taxon>
        <taxon>Pentapetalae</taxon>
        <taxon>rosids</taxon>
        <taxon>malvids</taxon>
        <taxon>Brassicales</taxon>
        <taxon>Brassicaceae</taxon>
        <taxon>Brassiceae</taxon>
        <taxon>Brassica</taxon>
    </lineage>
</organism>
<evidence type="ECO:0000256" key="8">
    <source>
        <dbReference type="ARBA" id="ARBA00031345"/>
    </source>
</evidence>
<dbReference type="InterPro" id="IPR006461">
    <property type="entry name" value="PLAC_motif_containing"/>
</dbReference>
<dbReference type="GO" id="GO:0006886">
    <property type="term" value="P:intracellular protein transport"/>
    <property type="evidence" value="ECO:0007669"/>
    <property type="project" value="InterPro"/>
</dbReference>
<evidence type="ECO:0000256" key="2">
    <source>
        <dbReference type="ARBA" id="ARBA00005831"/>
    </source>
</evidence>
<protein>
    <recommendedName>
        <fullName evidence="3">Conserved oligomeric Golgi complex subunit 7</fullName>
    </recommendedName>
    <alternativeName>
        <fullName evidence="8">Component of oligomeric Golgi complex 7</fullName>
    </alternativeName>
</protein>
<evidence type="ECO:0000256" key="4">
    <source>
        <dbReference type="ARBA" id="ARBA00022448"/>
    </source>
</evidence>
<dbReference type="GO" id="GO:0017119">
    <property type="term" value="C:Golgi transport complex"/>
    <property type="evidence" value="ECO:0007669"/>
    <property type="project" value="InterPro"/>
</dbReference>
<evidence type="ECO:0000256" key="3">
    <source>
        <dbReference type="ARBA" id="ARBA00020984"/>
    </source>
</evidence>
<dbReference type="Pfam" id="PF04749">
    <property type="entry name" value="PLAC8"/>
    <property type="match status" value="1"/>
</dbReference>
<name>A0A8D9M0E7_BRACM</name>
<keyword evidence="5" id="KW-0653">Protein transport</keyword>
<dbReference type="InterPro" id="IPR019335">
    <property type="entry name" value="COG7"/>
</dbReference>
<evidence type="ECO:0000256" key="5">
    <source>
        <dbReference type="ARBA" id="ARBA00022927"/>
    </source>
</evidence>
<dbReference type="Proteomes" id="UP000694005">
    <property type="component" value="Chromosome A02"/>
</dbReference>
<evidence type="ECO:0000313" key="11">
    <source>
        <dbReference type="Proteomes" id="UP000694005"/>
    </source>
</evidence>
<keyword evidence="4" id="KW-0813">Transport</keyword>
<evidence type="ECO:0000256" key="1">
    <source>
        <dbReference type="ARBA" id="ARBA00004395"/>
    </source>
</evidence>
<feature type="region of interest" description="Disordered" evidence="9">
    <location>
        <begin position="197"/>
        <end position="216"/>
    </location>
</feature>
<keyword evidence="7" id="KW-0472">Membrane</keyword>
<dbReference type="AlphaFoldDB" id="A0A8D9M0E7"/>
<dbReference type="Gramene" id="A02p17320.2_BraZ1">
    <property type="protein sequence ID" value="A02p17320.2_BraZ1.CDS"/>
    <property type="gene ID" value="A02g17320.2_BraZ1"/>
</dbReference>
<evidence type="ECO:0000313" key="10">
    <source>
        <dbReference type="EMBL" id="CAG7892780.1"/>
    </source>
</evidence>
<dbReference type="Pfam" id="PF10191">
    <property type="entry name" value="COG7"/>
    <property type="match status" value="1"/>
</dbReference>
<keyword evidence="6" id="KW-0333">Golgi apparatus</keyword>
<accession>A0A8D9M0E7</accession>
<dbReference type="GO" id="GO:0000139">
    <property type="term" value="C:Golgi membrane"/>
    <property type="evidence" value="ECO:0007669"/>
    <property type="project" value="UniProtKB-SubCell"/>
</dbReference>
<reference evidence="10 11" key="1">
    <citation type="submission" date="2021-07" db="EMBL/GenBank/DDBJ databases">
        <authorList>
            <consortium name="Genoscope - CEA"/>
            <person name="William W."/>
        </authorList>
    </citation>
    <scope>NUCLEOTIDE SEQUENCE [LARGE SCALE GENOMIC DNA]</scope>
</reference>
<dbReference type="NCBIfam" id="TIGR01571">
    <property type="entry name" value="A_thal_Cys_rich"/>
    <property type="match status" value="1"/>
</dbReference>
<feature type="compositionally biased region" description="Basic and acidic residues" evidence="9">
    <location>
        <begin position="201"/>
        <end position="212"/>
    </location>
</feature>